<evidence type="ECO:0000313" key="2">
    <source>
        <dbReference type="Proteomes" id="UP000031668"/>
    </source>
</evidence>
<sequence length="119" mass="13856">MKELEEFASKFSASYNEAMSRIKSSCKESESVKKFIESVESESYSSDDFEIEVDEGFFNLMSMSRKRKESASEVVEELHASSKEATKDKYSTEQSKKFSNMKRKYKPIYWPELALNLKL</sequence>
<accession>A0A0C2M043</accession>
<dbReference type="EMBL" id="JWZT01005625">
    <property type="protein sequence ID" value="KII60415.1"/>
    <property type="molecule type" value="Genomic_DNA"/>
</dbReference>
<dbReference type="AlphaFoldDB" id="A0A0C2M043"/>
<name>A0A0C2M043_THEKT</name>
<dbReference type="Proteomes" id="UP000031668">
    <property type="component" value="Unassembled WGS sequence"/>
</dbReference>
<keyword evidence="2" id="KW-1185">Reference proteome</keyword>
<protein>
    <submittedName>
        <fullName evidence="1">Uncharacterized protein</fullName>
    </submittedName>
</protein>
<organism evidence="1 2">
    <name type="scientific">Thelohanellus kitauei</name>
    <name type="common">Myxosporean</name>
    <dbReference type="NCBI Taxonomy" id="669202"/>
    <lineage>
        <taxon>Eukaryota</taxon>
        <taxon>Metazoa</taxon>
        <taxon>Cnidaria</taxon>
        <taxon>Myxozoa</taxon>
        <taxon>Myxosporea</taxon>
        <taxon>Bivalvulida</taxon>
        <taxon>Platysporina</taxon>
        <taxon>Myxobolidae</taxon>
        <taxon>Thelohanellus</taxon>
    </lineage>
</organism>
<evidence type="ECO:0000313" key="1">
    <source>
        <dbReference type="EMBL" id="KII60415.1"/>
    </source>
</evidence>
<gene>
    <name evidence="1" type="ORF">RF11_02372</name>
</gene>
<comment type="caution">
    <text evidence="1">The sequence shown here is derived from an EMBL/GenBank/DDBJ whole genome shotgun (WGS) entry which is preliminary data.</text>
</comment>
<proteinExistence type="predicted"/>
<reference evidence="1 2" key="1">
    <citation type="journal article" date="2014" name="Genome Biol. Evol.">
        <title>The genome of the myxosporean Thelohanellus kitauei shows adaptations to nutrient acquisition within its fish host.</title>
        <authorList>
            <person name="Yang Y."/>
            <person name="Xiong J."/>
            <person name="Zhou Z."/>
            <person name="Huo F."/>
            <person name="Miao W."/>
            <person name="Ran C."/>
            <person name="Liu Y."/>
            <person name="Zhang J."/>
            <person name="Feng J."/>
            <person name="Wang M."/>
            <person name="Wang M."/>
            <person name="Wang L."/>
            <person name="Yao B."/>
        </authorList>
    </citation>
    <scope>NUCLEOTIDE SEQUENCE [LARGE SCALE GENOMIC DNA]</scope>
    <source>
        <strain evidence="1">Wuqing</strain>
    </source>
</reference>